<keyword evidence="5" id="KW-0597">Phosphoprotein</keyword>
<feature type="compositionally biased region" description="Low complexity" evidence="12">
    <location>
        <begin position="689"/>
        <end position="701"/>
    </location>
</feature>
<organism evidence="14 15">
    <name type="scientific">Erinaceus europaeus</name>
    <name type="common">Western European hedgehog</name>
    <dbReference type="NCBI Taxonomy" id="9365"/>
    <lineage>
        <taxon>Eukaryota</taxon>
        <taxon>Metazoa</taxon>
        <taxon>Chordata</taxon>
        <taxon>Craniata</taxon>
        <taxon>Vertebrata</taxon>
        <taxon>Euteleostomi</taxon>
        <taxon>Mammalia</taxon>
        <taxon>Eutheria</taxon>
        <taxon>Laurasiatheria</taxon>
        <taxon>Eulipotyphla</taxon>
        <taxon>Erinaceidae</taxon>
        <taxon>Erinaceinae</taxon>
        <taxon>Erinaceus</taxon>
    </lineage>
</organism>
<feature type="domain" description="AP-3 complex subunit beta C-terminal" evidence="13">
    <location>
        <begin position="803"/>
        <end position="950"/>
    </location>
</feature>
<evidence type="ECO:0000256" key="10">
    <source>
        <dbReference type="ARBA" id="ARBA00023570"/>
    </source>
</evidence>
<keyword evidence="8 11" id="KW-0472">Membrane</keyword>
<feature type="compositionally biased region" description="Basic and acidic residues" evidence="12">
    <location>
        <begin position="740"/>
        <end position="750"/>
    </location>
</feature>
<dbReference type="PANTHER" id="PTHR11134">
    <property type="entry name" value="ADAPTOR COMPLEX SUBUNIT BETA FAMILY MEMBER"/>
    <property type="match status" value="1"/>
</dbReference>
<keyword evidence="9" id="KW-0968">Cytoplasmic vesicle</keyword>
<proteinExistence type="inferred from homology"/>
<keyword evidence="4 11" id="KW-0813">Transport</keyword>
<feature type="region of interest" description="Disordered" evidence="12">
    <location>
        <begin position="661"/>
        <end position="809"/>
    </location>
</feature>
<dbReference type="Proteomes" id="UP001652624">
    <property type="component" value="Chromosome 11"/>
</dbReference>
<feature type="compositionally biased region" description="Acidic residues" evidence="12">
    <location>
        <begin position="677"/>
        <end position="688"/>
    </location>
</feature>
<evidence type="ECO:0000256" key="6">
    <source>
        <dbReference type="ARBA" id="ARBA00022927"/>
    </source>
</evidence>
<dbReference type="RefSeq" id="XP_060057060.1">
    <property type="nucleotide sequence ID" value="XM_060201077.1"/>
</dbReference>
<protein>
    <recommendedName>
        <fullName evidence="11">AP-3 complex subunit beta</fullName>
    </recommendedName>
</protein>
<comment type="function">
    <text evidence="10">Subunit of non-clathrin- and clathrin-associated adaptor protein complex 3 (AP-3) that plays a role in protein sorting in the late-Golgi/trans-Golgi network (TGN) and/or endosomes. The AP complexes mediate both the recruitment of clathrin to membranes and the recognition of sorting signals within the cytosolic tails of transmembrane cargo molecules. AP-3 appears to be involved in the sorting of a subset of transmembrane proteins targeted to lysosomes and lysosome-related organelles. In concert with the BLOC-1 complex, AP-3 is required to target cargos into vesicles assembled at cell bodies for delivery into neurites and nerve terminals.</text>
</comment>
<comment type="similarity">
    <text evidence="3 11">Belongs to the adaptor complexes large subunit family.</text>
</comment>
<dbReference type="InterPro" id="IPR011989">
    <property type="entry name" value="ARM-like"/>
</dbReference>
<evidence type="ECO:0000256" key="1">
    <source>
        <dbReference type="ARBA" id="ARBA00004145"/>
    </source>
</evidence>
<comment type="subcellular location">
    <subcellularLocation>
        <location evidence="1">Cytoplasmic vesicle</location>
        <location evidence="1">Clathrin-coated vesicle membrane</location>
        <topology evidence="1">Peripheral membrane protein</topology>
        <orientation evidence="1">Cytoplasmic side</orientation>
    </subcellularLocation>
    <subcellularLocation>
        <location evidence="2">Golgi apparatus</location>
    </subcellularLocation>
</comment>
<evidence type="ECO:0000256" key="11">
    <source>
        <dbReference type="PIRNR" id="PIRNR037096"/>
    </source>
</evidence>
<evidence type="ECO:0000259" key="13">
    <source>
        <dbReference type="SMART" id="SM01355"/>
    </source>
</evidence>
<dbReference type="Pfam" id="PF01602">
    <property type="entry name" value="Adaptin_N"/>
    <property type="match status" value="1"/>
</dbReference>
<dbReference type="InterPro" id="IPR026739">
    <property type="entry name" value="AP_beta"/>
</dbReference>
<dbReference type="SUPFAM" id="SSF48371">
    <property type="entry name" value="ARM repeat"/>
    <property type="match status" value="1"/>
</dbReference>
<name>A0ABM3Y7L5_ERIEU</name>
<evidence type="ECO:0000256" key="5">
    <source>
        <dbReference type="ARBA" id="ARBA00022553"/>
    </source>
</evidence>
<evidence type="ECO:0000256" key="2">
    <source>
        <dbReference type="ARBA" id="ARBA00004555"/>
    </source>
</evidence>
<feature type="compositionally biased region" description="Low complexity" evidence="12">
    <location>
        <begin position="757"/>
        <end position="771"/>
    </location>
</feature>
<dbReference type="InterPro" id="IPR029394">
    <property type="entry name" value="AP3B1_Ser"/>
</dbReference>
<feature type="compositionally biased region" description="Basic and acidic residues" evidence="12">
    <location>
        <begin position="784"/>
        <end position="803"/>
    </location>
</feature>
<accession>A0ABM3Y7L5</accession>
<evidence type="ECO:0000256" key="4">
    <source>
        <dbReference type="ARBA" id="ARBA00022448"/>
    </source>
</evidence>
<dbReference type="InterPro" id="IPR002553">
    <property type="entry name" value="Clathrin/coatomer_adapt-like_N"/>
</dbReference>
<evidence type="ECO:0000313" key="14">
    <source>
        <dbReference type="Proteomes" id="UP001652624"/>
    </source>
</evidence>
<keyword evidence="7" id="KW-0333">Golgi apparatus</keyword>
<dbReference type="Pfam" id="PF14797">
    <property type="entry name" value="SEEEED"/>
    <property type="match status" value="1"/>
</dbReference>
<keyword evidence="14" id="KW-1185">Reference proteome</keyword>
<keyword evidence="6 11" id="KW-0653">Protein transport</keyword>
<dbReference type="SMART" id="SM01355">
    <property type="entry name" value="AP3B1_C"/>
    <property type="match status" value="1"/>
</dbReference>
<feature type="region of interest" description="Disordered" evidence="12">
    <location>
        <begin position="267"/>
        <end position="286"/>
    </location>
</feature>
<dbReference type="Pfam" id="PF24080">
    <property type="entry name" value="AP3B1_C_2"/>
    <property type="match status" value="1"/>
</dbReference>
<sequence length="1086" mass="119726">MSSNSFAYSEPAGGEATELGQEAAATIAPAGALGLFSSDLKKNEDLKQMLESSKDSAKLDAMKRIVAMIAKGKNASELFPAVVKNVASKNIEIKKLVYVYLVRYAEDQQDLALLSISTFQRALKDPNQLIRASALRVLSSIRVPIIVPIMMLAIKEASADLSPYVRKNAAHAIQKLYSLDPEQKEMLIEVIEKLLKDKSTLVAGSVVMAFEEVCPERTDLIHRNYRKLCNLLVDVEEWGQVVIIHMLTRYARTQFVSPWREDDGLEDSGKNFYESDDEEKEKADQKKRQYIMDPDHRLLIRNTKPLLQSRNAAVVMAVAQLYWHISPRSEVGIVSKALVRLLRSNREVQYVVLQNIATMSIQRKGMFEPYLKSFYVRSTDPTMIKTLKLEILTNLANEANISTLLREFQTYVKSQDKLFAAATIQTVGRCATNISEVTDTCLSGLVCLLSNRDEIVVAESVVVIKKLLQMQPAQHGEIIKHMAKLLDSITVPVARASILWLIGENCERVPKIAPDVLRKMAKSFTREDDLVKLQILNLGAKLYLTNSKQTKLLTQYILNLGKYDQNYDIRDRTRFIRQLIVPNEKSGALSKYAKKIFLAQKPAPVLESPFKDRDHFQLGTLSHTLNTKATGYLELSNWPEVAPDPSVRNVEVIELAKEWTPAGNAKAENPTKKFYSESEEEEGEEDSSESSSDSGSESGSESGEDSSADSEGSSSEPETESGSESGGDQGAAKSNSRAKGKSDFEDGKKENGKRKASNSSTAESSSTGENSSDSDSESETESDSEPRKVIKEKEEKRKPDRSPNTKTVSLLDLDDFNPVSAPVVLPTPVLSPSLMADLEGLNLSTSSAVINVSAPVFVPTKTHVLLHRMSGKGLAAQYSFPRQPCIFGDKMVSVQVTLNNTSDQKIENIHVGDRKLPVGLQMHVFDPIDFLEPEGSITVSMGIDFCDSTQTASFQLCTKEDCFSVNIQPPVGELLLPVAMSEKDFKKEQGKLTGMNETSAVIIAAPQNFAPSVILQKVVNVANIGVVPSGQDHVHRFAAKTVHSGSLMLVTVELKEGFTAQLIINTEKTVIGSVLLRELKPALSQG</sequence>
<dbReference type="InterPro" id="IPR026740">
    <property type="entry name" value="AP3_beta"/>
</dbReference>
<gene>
    <name evidence="15" type="primary">AP3B1</name>
</gene>
<dbReference type="Gene3D" id="1.25.10.10">
    <property type="entry name" value="Leucine-rich Repeat Variant"/>
    <property type="match status" value="1"/>
</dbReference>
<reference evidence="15" key="1">
    <citation type="submission" date="2025-08" db="UniProtKB">
        <authorList>
            <consortium name="RefSeq"/>
        </authorList>
    </citation>
    <scope>IDENTIFICATION</scope>
</reference>
<evidence type="ECO:0000256" key="8">
    <source>
        <dbReference type="ARBA" id="ARBA00023136"/>
    </source>
</evidence>
<evidence type="ECO:0000256" key="9">
    <source>
        <dbReference type="ARBA" id="ARBA00023329"/>
    </source>
</evidence>
<dbReference type="InterPro" id="IPR056314">
    <property type="entry name" value="AP3B1/2_C"/>
</dbReference>
<dbReference type="InterPro" id="IPR029390">
    <property type="entry name" value="AP3B_C"/>
</dbReference>
<evidence type="ECO:0000256" key="12">
    <source>
        <dbReference type="SAM" id="MobiDB-lite"/>
    </source>
</evidence>
<evidence type="ECO:0000256" key="3">
    <source>
        <dbReference type="ARBA" id="ARBA00006613"/>
    </source>
</evidence>
<dbReference type="GeneID" id="103109893"/>
<feature type="compositionally biased region" description="Low complexity" evidence="12">
    <location>
        <begin position="709"/>
        <end position="723"/>
    </location>
</feature>
<dbReference type="Pfam" id="PF14796">
    <property type="entry name" value="AP3B1_C"/>
    <property type="match status" value="1"/>
</dbReference>
<evidence type="ECO:0000256" key="7">
    <source>
        <dbReference type="ARBA" id="ARBA00023034"/>
    </source>
</evidence>
<feature type="compositionally biased region" description="Acidic residues" evidence="12">
    <location>
        <begin position="772"/>
        <end position="783"/>
    </location>
</feature>
<evidence type="ECO:0000313" key="15">
    <source>
        <dbReference type="RefSeq" id="XP_060057060.1"/>
    </source>
</evidence>
<dbReference type="InterPro" id="IPR016024">
    <property type="entry name" value="ARM-type_fold"/>
</dbReference>
<dbReference type="PIRSF" id="PIRSF037096">
    <property type="entry name" value="AP3_complex_beta"/>
    <property type="match status" value="1"/>
</dbReference>